<proteinExistence type="inferred from homology"/>
<dbReference type="GO" id="GO:0009733">
    <property type="term" value="P:response to auxin"/>
    <property type="evidence" value="ECO:0007669"/>
    <property type="project" value="InterPro"/>
</dbReference>
<evidence type="ECO:0000313" key="2">
    <source>
        <dbReference type="Proteomes" id="UP000515123"/>
    </source>
</evidence>
<dbReference type="PANTHER" id="PTHR31175">
    <property type="entry name" value="AUXIN-RESPONSIVE FAMILY PROTEIN"/>
    <property type="match status" value="1"/>
</dbReference>
<evidence type="ECO:0000313" key="3">
    <source>
        <dbReference type="RefSeq" id="XP_020112607.1"/>
    </source>
</evidence>
<accession>A0A6P5GXU0</accession>
<organism evidence="2 3">
    <name type="scientific">Ananas comosus</name>
    <name type="common">Pineapple</name>
    <name type="synonym">Ananas ananas</name>
    <dbReference type="NCBI Taxonomy" id="4615"/>
    <lineage>
        <taxon>Eukaryota</taxon>
        <taxon>Viridiplantae</taxon>
        <taxon>Streptophyta</taxon>
        <taxon>Embryophyta</taxon>
        <taxon>Tracheophyta</taxon>
        <taxon>Spermatophyta</taxon>
        <taxon>Magnoliopsida</taxon>
        <taxon>Liliopsida</taxon>
        <taxon>Poales</taxon>
        <taxon>Bromeliaceae</taxon>
        <taxon>Bromelioideae</taxon>
        <taxon>Ananas</taxon>
    </lineage>
</organism>
<reference evidence="2" key="1">
    <citation type="journal article" date="2015" name="Nat. Genet.">
        <title>The pineapple genome and the evolution of CAM photosynthesis.</title>
        <authorList>
            <person name="Ming R."/>
            <person name="VanBuren R."/>
            <person name="Wai C.M."/>
            <person name="Tang H."/>
            <person name="Schatz M.C."/>
            <person name="Bowers J.E."/>
            <person name="Lyons E."/>
            <person name="Wang M.L."/>
            <person name="Chen J."/>
            <person name="Biggers E."/>
            <person name="Zhang J."/>
            <person name="Huang L."/>
            <person name="Zhang L."/>
            <person name="Miao W."/>
            <person name="Zhang J."/>
            <person name="Ye Z."/>
            <person name="Miao C."/>
            <person name="Lin Z."/>
            <person name="Wang H."/>
            <person name="Zhou H."/>
            <person name="Yim W.C."/>
            <person name="Priest H.D."/>
            <person name="Zheng C."/>
            <person name="Woodhouse M."/>
            <person name="Edger P.P."/>
            <person name="Guyot R."/>
            <person name="Guo H.B."/>
            <person name="Guo H."/>
            <person name="Zheng G."/>
            <person name="Singh R."/>
            <person name="Sharma A."/>
            <person name="Min X."/>
            <person name="Zheng Y."/>
            <person name="Lee H."/>
            <person name="Gurtowski J."/>
            <person name="Sedlazeck F.J."/>
            <person name="Harkess A."/>
            <person name="McKain M.R."/>
            <person name="Liao Z."/>
            <person name="Fang J."/>
            <person name="Liu J."/>
            <person name="Zhang X."/>
            <person name="Zhang Q."/>
            <person name="Hu W."/>
            <person name="Qin Y."/>
            <person name="Wang K."/>
            <person name="Chen L.Y."/>
            <person name="Shirley N."/>
            <person name="Lin Y.R."/>
            <person name="Liu L.Y."/>
            <person name="Hernandez A.G."/>
            <person name="Wright C.L."/>
            <person name="Bulone V."/>
            <person name="Tuskan G.A."/>
            <person name="Heath K."/>
            <person name="Zee F."/>
            <person name="Moore P.H."/>
            <person name="Sunkar R."/>
            <person name="Leebens-Mack J.H."/>
            <person name="Mockler T."/>
            <person name="Bennetzen J.L."/>
            <person name="Freeling M."/>
            <person name="Sankoff D."/>
            <person name="Paterson A.H."/>
            <person name="Zhu X."/>
            <person name="Yang X."/>
            <person name="Smith J.A."/>
            <person name="Cushman J.C."/>
            <person name="Paull R.E."/>
            <person name="Yu Q."/>
        </authorList>
    </citation>
    <scope>NUCLEOTIDE SEQUENCE [LARGE SCALE GENOMIC DNA]</scope>
    <source>
        <strain evidence="2">cv. F153</strain>
    </source>
</reference>
<dbReference type="OrthoDB" id="1936278at2759"/>
<name>A0A6P5GXU0_ANACO</name>
<reference evidence="3" key="2">
    <citation type="submission" date="2025-08" db="UniProtKB">
        <authorList>
            <consortium name="RefSeq"/>
        </authorList>
    </citation>
    <scope>IDENTIFICATION</scope>
    <source>
        <tissue evidence="3">Leaf</tissue>
    </source>
</reference>
<dbReference type="RefSeq" id="XP_020112607.1">
    <property type="nucleotide sequence ID" value="XM_020257018.1"/>
</dbReference>
<dbReference type="Pfam" id="PF02519">
    <property type="entry name" value="Auxin_inducible"/>
    <property type="match status" value="1"/>
</dbReference>
<evidence type="ECO:0000256" key="1">
    <source>
        <dbReference type="ARBA" id="ARBA00006974"/>
    </source>
</evidence>
<dbReference type="GeneID" id="109727119"/>
<protein>
    <submittedName>
        <fullName evidence="3">Auxin-responsive protein SAUR36-like</fullName>
    </submittedName>
</protein>
<dbReference type="Proteomes" id="UP000515123">
    <property type="component" value="Linkage group 22"/>
</dbReference>
<dbReference type="AlphaFoldDB" id="A0A6P5GXU0"/>
<dbReference type="InterPro" id="IPR003676">
    <property type="entry name" value="SAUR_fam"/>
</dbReference>
<dbReference type="PANTHER" id="PTHR31175:SF120">
    <property type="entry name" value="OS09G0547100 PROTEIN"/>
    <property type="match status" value="1"/>
</dbReference>
<gene>
    <name evidence="3" type="primary">LOC109727119</name>
</gene>
<comment type="similarity">
    <text evidence="1">Belongs to the ARG7 family.</text>
</comment>
<keyword evidence="2" id="KW-1185">Reference proteome</keyword>
<sequence length="144" mass="16126">MIHSKRLTEIAEWRRTVLLGRRITTARREASFNNNICSSSVAEKGHFVVYAIDEKRFVVPLAYLNSRVFAELFKMSKEEFGLSSNGPIVLPCGATSRKYIMSLLERRVSKEVEKALLSSILTPSHSTCCLAPVEVSPQIATCSF</sequence>